<dbReference type="AlphaFoldDB" id="A0A1B7VW50"/>
<evidence type="ECO:0000313" key="4">
    <source>
        <dbReference type="EMBL" id="OBQ25223.1"/>
    </source>
</evidence>
<dbReference type="Pfam" id="PF03109">
    <property type="entry name" value="ABC1"/>
    <property type="match status" value="1"/>
</dbReference>
<gene>
    <name evidence="4" type="ORF">AN481_11375</name>
</gene>
<accession>A0A1B7VW50</accession>
<feature type="transmembrane region" description="Helical" evidence="2">
    <location>
        <begin position="499"/>
        <end position="517"/>
    </location>
</feature>
<feature type="domain" description="ABC1 atypical kinase-like" evidence="3">
    <location>
        <begin position="92"/>
        <end position="335"/>
    </location>
</feature>
<keyword evidence="2" id="KW-1133">Transmembrane helix</keyword>
<evidence type="ECO:0000256" key="2">
    <source>
        <dbReference type="SAM" id="Phobius"/>
    </source>
</evidence>
<dbReference type="PATRIC" id="fig|1710894.3.peg.4389"/>
<evidence type="ECO:0000256" key="1">
    <source>
        <dbReference type="ARBA" id="ARBA00009670"/>
    </source>
</evidence>
<reference evidence="4 5" key="1">
    <citation type="submission" date="2015-09" db="EMBL/GenBank/DDBJ databases">
        <title>Whole genome shotgun sequence assembly of Aphanizomenon flos-aquae UKL13.</title>
        <authorList>
            <person name="Driscoll C."/>
        </authorList>
    </citation>
    <scope>NUCLEOTIDE SEQUENCE [LARGE SCALE GENOMIC DNA]</scope>
    <source>
        <strain evidence="4">MDT13</strain>
    </source>
</reference>
<dbReference type="EMBL" id="LJOY01000034">
    <property type="protein sequence ID" value="OBQ25223.1"/>
    <property type="molecule type" value="Genomic_DNA"/>
</dbReference>
<dbReference type="InterPro" id="IPR004147">
    <property type="entry name" value="ABC1_dom"/>
</dbReference>
<keyword evidence="2" id="KW-0472">Membrane</keyword>
<proteinExistence type="inferred from homology"/>
<name>A0A1B7VW50_APHFL</name>
<dbReference type="InterPro" id="IPR050154">
    <property type="entry name" value="UbiB_kinase"/>
</dbReference>
<dbReference type="PANTHER" id="PTHR10566:SF113">
    <property type="entry name" value="PROTEIN ACTIVITY OF BC1 COMPLEX KINASE 7, CHLOROPLASTIC"/>
    <property type="match status" value="1"/>
</dbReference>
<dbReference type="CDD" id="cd05121">
    <property type="entry name" value="ABC1_ADCK3-like"/>
    <property type="match status" value="1"/>
</dbReference>
<keyword evidence="2" id="KW-0812">Transmembrane</keyword>
<dbReference type="InterPro" id="IPR011009">
    <property type="entry name" value="Kinase-like_dom_sf"/>
</dbReference>
<organism evidence="4 5">
    <name type="scientific">Aphanizomenon flos-aquae LD13</name>
    <dbReference type="NCBI Taxonomy" id="1710894"/>
    <lineage>
        <taxon>Bacteria</taxon>
        <taxon>Bacillati</taxon>
        <taxon>Cyanobacteriota</taxon>
        <taxon>Cyanophyceae</taxon>
        <taxon>Nostocales</taxon>
        <taxon>Aphanizomenonaceae</taxon>
        <taxon>Aphanizomenon</taxon>
    </lineage>
</organism>
<protein>
    <recommendedName>
        <fullName evidence="3">ABC1 atypical kinase-like domain-containing protein</fullName>
    </recommendedName>
</protein>
<comment type="similarity">
    <text evidence="1">Belongs to the protein kinase superfamily. ADCK protein kinase family.</text>
</comment>
<feature type="transmembrane region" description="Helical" evidence="2">
    <location>
        <begin position="523"/>
        <end position="547"/>
    </location>
</feature>
<comment type="caution">
    <text evidence="4">The sequence shown here is derived from an EMBL/GenBank/DDBJ whole genome shotgun (WGS) entry which is preliminary data.</text>
</comment>
<dbReference type="Proteomes" id="UP000092382">
    <property type="component" value="Unassembled WGS sequence"/>
</dbReference>
<evidence type="ECO:0000313" key="5">
    <source>
        <dbReference type="Proteomes" id="UP000092382"/>
    </source>
</evidence>
<dbReference type="SUPFAM" id="SSF56112">
    <property type="entry name" value="Protein kinase-like (PK-like)"/>
    <property type="match status" value="1"/>
</dbReference>
<dbReference type="STRING" id="1803587.GCA_001593825_00338"/>
<evidence type="ECO:0000259" key="3">
    <source>
        <dbReference type="Pfam" id="PF03109"/>
    </source>
</evidence>
<sequence length="557" mass="64051">MIAKSKKFRWQKPKYSALSRKIDVFIAAGRFMLCLWWDSTFHRDSLEHQKNRATWFVNILIDLGPTFIKIGQTLSTRADLLPLEYIEALGTLQDQVPAFSSQEAINMIELELGKPVQFIYKKFEFNPLAAASLGQVHKATLYTSEEVVVKVQRPGLEALFNLDFKILLQLIKFCNKYFVGLRKYNLELIYDEFFNLLFQEIDYIQEGKNSDKFRENFHGYPRIIVPKVYWQYTTTKILTLEYRPGIKINDKAALEACGININKVNETGICCYLKQLLQDGFFQVDPHPGNMAVNADGSIIFYDFGMMAEIRTLDKEQMIKTFFAVLKKDSDEVVNTLMSMGLLEPIPDMTPVRRLITFLLDKFTNKPLDIKALTEVKSELYEMFEQQPFRLPAQMTFILKALTTLDGIARTLDPNYNPTASAQAFVKSLAVAKGKGNTIAQLSHQARDFIQYQLTKPNKTEVLVKNLVERVERGEIQLRVKNIESERVLRRIYLAIKTLIYACLTGFSVLTGLILMIANYHNWAIAIFCVCGFCLYLLVKSLMKLVVIEKIEKMGKK</sequence>
<dbReference type="PANTHER" id="PTHR10566">
    <property type="entry name" value="CHAPERONE-ACTIVITY OF BC1 COMPLEX CABC1 -RELATED"/>
    <property type="match status" value="1"/>
</dbReference>